<organism evidence="1 2">
    <name type="scientific">Trifolium medium</name>
    <dbReference type="NCBI Taxonomy" id="97028"/>
    <lineage>
        <taxon>Eukaryota</taxon>
        <taxon>Viridiplantae</taxon>
        <taxon>Streptophyta</taxon>
        <taxon>Embryophyta</taxon>
        <taxon>Tracheophyta</taxon>
        <taxon>Spermatophyta</taxon>
        <taxon>Magnoliopsida</taxon>
        <taxon>eudicotyledons</taxon>
        <taxon>Gunneridae</taxon>
        <taxon>Pentapetalae</taxon>
        <taxon>rosids</taxon>
        <taxon>fabids</taxon>
        <taxon>Fabales</taxon>
        <taxon>Fabaceae</taxon>
        <taxon>Papilionoideae</taxon>
        <taxon>50 kb inversion clade</taxon>
        <taxon>NPAAA clade</taxon>
        <taxon>Hologalegina</taxon>
        <taxon>IRL clade</taxon>
        <taxon>Trifolieae</taxon>
        <taxon>Trifolium</taxon>
    </lineage>
</organism>
<sequence>MWWSDGEGSVSRFLFHGLSSCAKSLRVMAAPPLLWVLVWPELCPCWYCDSCFGGFGCTDCLSLGGFGSSAAKGVAGFVLQVVGVGFWRLEEWIVPADLAVFRFVAILEQLLSIETLSTFSSRVFTGRHTIRSQ</sequence>
<name>A0A392PJB9_9FABA</name>
<protein>
    <submittedName>
        <fullName evidence="1">Uncharacterized protein</fullName>
    </submittedName>
</protein>
<dbReference type="AlphaFoldDB" id="A0A392PJB9"/>
<accession>A0A392PJB9</accession>
<proteinExistence type="predicted"/>
<evidence type="ECO:0000313" key="2">
    <source>
        <dbReference type="Proteomes" id="UP000265520"/>
    </source>
</evidence>
<reference evidence="1 2" key="1">
    <citation type="journal article" date="2018" name="Front. Plant Sci.">
        <title>Red Clover (Trifolium pratense) and Zigzag Clover (T. medium) - A Picture of Genomic Similarities and Differences.</title>
        <authorList>
            <person name="Dluhosova J."/>
            <person name="Istvanek J."/>
            <person name="Nedelnik J."/>
            <person name="Repkova J."/>
        </authorList>
    </citation>
    <scope>NUCLEOTIDE SEQUENCE [LARGE SCALE GENOMIC DNA]</scope>
    <source>
        <strain evidence="2">cv. 10/8</strain>
        <tissue evidence="1">Leaf</tissue>
    </source>
</reference>
<evidence type="ECO:0000313" key="1">
    <source>
        <dbReference type="EMBL" id="MCI12173.1"/>
    </source>
</evidence>
<dbReference type="Proteomes" id="UP000265520">
    <property type="component" value="Unassembled WGS sequence"/>
</dbReference>
<feature type="non-terminal residue" evidence="1">
    <location>
        <position position="133"/>
    </location>
</feature>
<dbReference type="EMBL" id="LXQA010083019">
    <property type="protein sequence ID" value="MCI12173.1"/>
    <property type="molecule type" value="Genomic_DNA"/>
</dbReference>
<comment type="caution">
    <text evidence="1">The sequence shown here is derived from an EMBL/GenBank/DDBJ whole genome shotgun (WGS) entry which is preliminary data.</text>
</comment>
<keyword evidence="2" id="KW-1185">Reference proteome</keyword>